<dbReference type="AlphaFoldDB" id="A0A0V1EAV9"/>
<accession>A0A0V1EAV9</accession>
<reference evidence="1 2" key="1">
    <citation type="submission" date="2015-01" db="EMBL/GenBank/DDBJ databases">
        <title>Evolution of Trichinella species and genotypes.</title>
        <authorList>
            <person name="Korhonen P.K."/>
            <person name="Edoardo P."/>
            <person name="Giuseppe L.R."/>
            <person name="Gasser R.B."/>
        </authorList>
    </citation>
    <scope>NUCLEOTIDE SEQUENCE [LARGE SCALE GENOMIC DNA]</scope>
    <source>
        <strain evidence="1">ISS13</strain>
    </source>
</reference>
<dbReference type="Proteomes" id="UP000054632">
    <property type="component" value="Unassembled WGS sequence"/>
</dbReference>
<dbReference type="EMBL" id="JYDR01000064">
    <property type="protein sequence ID" value="KRY70953.1"/>
    <property type="molecule type" value="Genomic_DNA"/>
</dbReference>
<name>A0A0V1EAV9_TRIPS</name>
<sequence length="138" mass="15284">MPKRSLIEPAKGSWSSPIVLAKKKYGSSSHEMGCATVTSDRCKPGCFSRCQVVHDIRLSVELLLNSIGQTRTLKAMPFGLCNAPGTEEERLFRLKEVFQRVKKLKLKKVLIGEETAGLPQACHHFCGNRDIPTKDSGK</sequence>
<evidence type="ECO:0000313" key="1">
    <source>
        <dbReference type="EMBL" id="KRY70953.1"/>
    </source>
</evidence>
<organism evidence="1 2">
    <name type="scientific">Trichinella pseudospiralis</name>
    <name type="common">Parasitic roundworm</name>
    <dbReference type="NCBI Taxonomy" id="6337"/>
    <lineage>
        <taxon>Eukaryota</taxon>
        <taxon>Metazoa</taxon>
        <taxon>Ecdysozoa</taxon>
        <taxon>Nematoda</taxon>
        <taxon>Enoplea</taxon>
        <taxon>Dorylaimia</taxon>
        <taxon>Trichinellida</taxon>
        <taxon>Trichinellidae</taxon>
        <taxon>Trichinella</taxon>
    </lineage>
</organism>
<proteinExistence type="predicted"/>
<comment type="caution">
    <text evidence="1">The sequence shown here is derived from an EMBL/GenBank/DDBJ whole genome shotgun (WGS) entry which is preliminary data.</text>
</comment>
<evidence type="ECO:0000313" key="2">
    <source>
        <dbReference type="Proteomes" id="UP000054632"/>
    </source>
</evidence>
<protein>
    <submittedName>
        <fullName evidence="1">Uncharacterized protein</fullName>
    </submittedName>
</protein>
<gene>
    <name evidence="1" type="ORF">T4A_1463</name>
</gene>